<evidence type="ECO:0000313" key="1">
    <source>
        <dbReference type="EMBL" id="TQE10343.1"/>
    </source>
</evidence>
<sequence>MRTSRGDLLYVCNPILDEFITVSRSDRARPNFTSVGLGFSVGINEYKVLQKFVPLSESIRNDKCSYI</sequence>
<reference evidence="1 2" key="1">
    <citation type="journal article" date="2019" name="G3 (Bethesda)">
        <title>Sequencing of a Wild Apple (Malus baccata) Genome Unravels the Differences Between Cultivated and Wild Apple Species Regarding Disease Resistance and Cold Tolerance.</title>
        <authorList>
            <person name="Chen X."/>
        </authorList>
    </citation>
    <scope>NUCLEOTIDE SEQUENCE [LARGE SCALE GENOMIC DNA]</scope>
    <source>
        <strain evidence="2">cv. Shandingzi</strain>
        <tissue evidence="1">Leaves</tissue>
    </source>
</reference>
<accession>A0A540NIB8</accession>
<organism evidence="1 2">
    <name type="scientific">Malus baccata</name>
    <name type="common">Siberian crab apple</name>
    <name type="synonym">Pyrus baccata</name>
    <dbReference type="NCBI Taxonomy" id="106549"/>
    <lineage>
        <taxon>Eukaryota</taxon>
        <taxon>Viridiplantae</taxon>
        <taxon>Streptophyta</taxon>
        <taxon>Embryophyta</taxon>
        <taxon>Tracheophyta</taxon>
        <taxon>Spermatophyta</taxon>
        <taxon>Magnoliopsida</taxon>
        <taxon>eudicotyledons</taxon>
        <taxon>Gunneridae</taxon>
        <taxon>Pentapetalae</taxon>
        <taxon>rosids</taxon>
        <taxon>fabids</taxon>
        <taxon>Rosales</taxon>
        <taxon>Rosaceae</taxon>
        <taxon>Amygdaloideae</taxon>
        <taxon>Maleae</taxon>
        <taxon>Malus</taxon>
    </lineage>
</organism>
<dbReference type="Proteomes" id="UP000315295">
    <property type="component" value="Unassembled WGS sequence"/>
</dbReference>
<dbReference type="EMBL" id="VIEB01000043">
    <property type="protein sequence ID" value="TQE10343.1"/>
    <property type="molecule type" value="Genomic_DNA"/>
</dbReference>
<comment type="caution">
    <text evidence="1">The sequence shown here is derived from an EMBL/GenBank/DDBJ whole genome shotgun (WGS) entry which is preliminary data.</text>
</comment>
<name>A0A540NIB8_MALBA</name>
<gene>
    <name evidence="1" type="ORF">C1H46_004055</name>
</gene>
<keyword evidence="2" id="KW-1185">Reference proteome</keyword>
<proteinExistence type="predicted"/>
<protein>
    <submittedName>
        <fullName evidence="1">Uncharacterized protein</fullName>
    </submittedName>
</protein>
<evidence type="ECO:0000313" key="2">
    <source>
        <dbReference type="Proteomes" id="UP000315295"/>
    </source>
</evidence>
<dbReference type="AlphaFoldDB" id="A0A540NIB8"/>